<reference evidence="2 3" key="1">
    <citation type="journal article" date="2019" name="Philos. Trans. R. Soc. Lond., B, Biol. Sci.">
        <title>Ant behaviour and brain gene expression of defending hosts depend on the ecological success of the intruding social parasite.</title>
        <authorList>
            <person name="Kaur R."/>
            <person name="Stoldt M."/>
            <person name="Jongepier E."/>
            <person name="Feldmeyer B."/>
            <person name="Menzel F."/>
            <person name="Bornberg-Bauer E."/>
            <person name="Foitzik S."/>
        </authorList>
    </citation>
    <scope>NUCLEOTIDE SEQUENCE [LARGE SCALE GENOMIC DNA]</scope>
    <source>
        <tissue evidence="2">Whole body</tissue>
    </source>
</reference>
<dbReference type="Proteomes" id="UP000310200">
    <property type="component" value="Unassembled WGS sequence"/>
</dbReference>
<evidence type="ECO:0000256" key="1">
    <source>
        <dbReference type="SAM" id="MobiDB-lite"/>
    </source>
</evidence>
<keyword evidence="3" id="KW-1185">Reference proteome</keyword>
<dbReference type="EMBL" id="QBLH01001127">
    <property type="protein sequence ID" value="TGZ53040.1"/>
    <property type="molecule type" value="Genomic_DNA"/>
</dbReference>
<feature type="region of interest" description="Disordered" evidence="1">
    <location>
        <begin position="176"/>
        <end position="195"/>
    </location>
</feature>
<comment type="caution">
    <text evidence="2">The sequence shown here is derived from an EMBL/GenBank/DDBJ whole genome shotgun (WGS) entry which is preliminary data.</text>
</comment>
<sequence>MTPSKRPRLSTGDNTEIHTVARITHDSRENAKIIAGKHLNPTKYSTGSPIAARDRQPAASGTPKRIAAARPPPPPPPPPLTWFSVVGMMSGVCGSIVRRAFLRALASSSNQSGPPARAAGDIIEIGDGGPRKENTLTVVHTVEIDHEPQSDCPLFATVPTSPNSLAALAETRDRYADASRQRARRGGGRGSGVNSFPVVSVEKRWGDGETRNVCSHLESVRGTDGSGQGCQNVCRRNRR</sequence>
<name>A0A4S2KT95_9HYME</name>
<organism evidence="2 3">
    <name type="scientific">Temnothorax longispinosus</name>
    <dbReference type="NCBI Taxonomy" id="300112"/>
    <lineage>
        <taxon>Eukaryota</taxon>
        <taxon>Metazoa</taxon>
        <taxon>Ecdysozoa</taxon>
        <taxon>Arthropoda</taxon>
        <taxon>Hexapoda</taxon>
        <taxon>Insecta</taxon>
        <taxon>Pterygota</taxon>
        <taxon>Neoptera</taxon>
        <taxon>Endopterygota</taxon>
        <taxon>Hymenoptera</taxon>
        <taxon>Apocrita</taxon>
        <taxon>Aculeata</taxon>
        <taxon>Formicoidea</taxon>
        <taxon>Formicidae</taxon>
        <taxon>Myrmicinae</taxon>
        <taxon>Temnothorax</taxon>
    </lineage>
</organism>
<gene>
    <name evidence="2" type="ORF">DBV15_00527</name>
</gene>
<evidence type="ECO:0000313" key="2">
    <source>
        <dbReference type="EMBL" id="TGZ53040.1"/>
    </source>
</evidence>
<accession>A0A4S2KT95</accession>
<proteinExistence type="predicted"/>
<feature type="region of interest" description="Disordered" evidence="1">
    <location>
        <begin position="1"/>
        <end position="76"/>
    </location>
</feature>
<feature type="region of interest" description="Disordered" evidence="1">
    <location>
        <begin position="219"/>
        <end position="239"/>
    </location>
</feature>
<evidence type="ECO:0000313" key="3">
    <source>
        <dbReference type="Proteomes" id="UP000310200"/>
    </source>
</evidence>
<protein>
    <submittedName>
        <fullName evidence="2">Uncharacterized protein</fullName>
    </submittedName>
</protein>
<dbReference type="AlphaFoldDB" id="A0A4S2KT95"/>